<feature type="compositionally biased region" description="Low complexity" evidence="2">
    <location>
        <begin position="504"/>
        <end position="516"/>
    </location>
</feature>
<feature type="region of interest" description="Disordered" evidence="2">
    <location>
        <begin position="1"/>
        <end position="38"/>
    </location>
</feature>
<feature type="region of interest" description="Disordered" evidence="2">
    <location>
        <begin position="982"/>
        <end position="1093"/>
    </location>
</feature>
<dbReference type="Proteomes" id="UP000076407">
    <property type="component" value="Unassembled WGS sequence"/>
</dbReference>
<evidence type="ECO:0000313" key="4">
    <source>
        <dbReference type="EnsemblMetazoa" id="AQUA003112-PA"/>
    </source>
</evidence>
<keyword evidence="5" id="KW-1185">Reference proteome</keyword>
<dbReference type="Gene3D" id="1.10.10.60">
    <property type="entry name" value="Homeodomain-like"/>
    <property type="match status" value="2"/>
</dbReference>
<proteinExistence type="predicted"/>
<feature type="compositionally biased region" description="Low complexity" evidence="2">
    <location>
        <begin position="686"/>
        <end position="700"/>
    </location>
</feature>
<feature type="compositionally biased region" description="Basic and acidic residues" evidence="2">
    <location>
        <begin position="670"/>
        <end position="685"/>
    </location>
</feature>
<feature type="region of interest" description="Disordered" evidence="2">
    <location>
        <begin position="574"/>
        <end position="618"/>
    </location>
</feature>
<reference evidence="4" key="1">
    <citation type="submission" date="2020-05" db="UniProtKB">
        <authorList>
            <consortium name="EnsemblMetazoa"/>
        </authorList>
    </citation>
    <scope>IDENTIFICATION</scope>
    <source>
        <strain evidence="4">SANGQUA</strain>
    </source>
</reference>
<feature type="compositionally biased region" description="Acidic residues" evidence="2">
    <location>
        <begin position="275"/>
        <end position="303"/>
    </location>
</feature>
<dbReference type="PANTHER" id="PTHR22666:SF3">
    <property type="entry name" value="MYB_SANT-LIKE DNA-BINDING DOMAIN-CONTAINING PROTEIN 1"/>
    <property type="match status" value="1"/>
</dbReference>
<feature type="region of interest" description="Disordered" evidence="2">
    <location>
        <begin position="224"/>
        <end position="303"/>
    </location>
</feature>
<feature type="compositionally biased region" description="Low complexity" evidence="2">
    <location>
        <begin position="641"/>
        <end position="664"/>
    </location>
</feature>
<dbReference type="InterPro" id="IPR026095">
    <property type="entry name" value="Myb/SANT-like_DNA-bd_dom_prot"/>
</dbReference>
<feature type="compositionally biased region" description="Basic residues" evidence="2">
    <location>
        <begin position="1046"/>
        <end position="1059"/>
    </location>
</feature>
<evidence type="ECO:0000259" key="3">
    <source>
        <dbReference type="Pfam" id="PF13837"/>
    </source>
</evidence>
<feature type="compositionally biased region" description="Acidic residues" evidence="2">
    <location>
        <begin position="1006"/>
        <end position="1040"/>
    </location>
</feature>
<feature type="compositionally biased region" description="Basic and acidic residues" evidence="2">
    <location>
        <begin position="183"/>
        <end position="200"/>
    </location>
</feature>
<sequence>MTTTSSSAGGGPPEVRSSRISQKQRTPSDGTDSSSCSAREPWISTNKILNSSLCGRRINSRNPNFDYDETKLLIALWGDPVVQKTLITTHKKHPVIAELARKMRAHGYNRSTEEINTRIKNLKCFYNRIKKDMAAGIINQTTWRHYAEMDEIISRPVFGNNAARLQVQQQQQQQQTNQSESEEQGRNEQEEGGKDEMHELPVKLELMSDDDDEYEPTEIRAEDLLTIDAKFPDDSPAPTPSQRSMRRSRGSAVGGGSKNGKSATNGRAAERKQTEDEDEDDDEDDDDEEEEDDDEGSDFDVENEFNDGLDELLQKAQATKTNTMGKPAGPKPATNESGLVIKTITSGNGTTITATGGTSTSIPTAGKISVVPTNLLMKQPTAASVASSMATPIQIYTQPTMSLGKGVASAVPGTVGASAGGGGAGGVPGAPMKLLLVNTVGKDGKTQQILTPASEATAAGMPKLLPAAMPHTKLPLSVTGQSPIVTIPTMNVPGKVGLEQHKPSATGGRSASGGQSAGFRTLLTQLVTIQRENLALNQERLALEKERLEFEKQFGGSLVGMVRNMSTFFAGMLQQQRKEQHQVKDSGQRPVAPSADSKSPVEQGRKSPDGSKSPPIGEKEPEAVLTTAAAAAATGGASLELSEISSSPSSSASTSRVASPTSTTKVSAGENEKESKDASGTKRPAEPSSSSPPEDSTVVPAASTGKATSTSDVTLPKKRRMMTRNSAQHNTAQPAGDANHGAADDDDPLKTEIISDADEQRAATIRLRLRNTLGSRARRQQSKQTLPAAWPKMWVSTNKVLIGSVGGLKKPHCRNPNFDCEETKLLISLWGDPQVQRTLITTHKKHPVIAKLAEKMREYGYNRSTEEINTRIKNLKCFYNRIKKDLETGVINEPSWKHFQAMDEILTRPVFGGANAASRYPPTPGAAAGGSSDAATSSGGRITRPRLSAGSVSGAELSELDPDQIEVKLELVSDEEKEMLHPEDLLKNAEQVELKEPNLLIPKDEPMEEEEVDDPNDPDFEDEGGSETDDESSGMDEADESDRSTRLRRRTRRAHKPKKTNPTVGGKNVPTTTPATASGTSTSTTTSTSTAAQPKVPSIKIINYAGGGSISLSSVANVVSAVSSGSSTVSMTTLAGRTDGGTTTSTTTTTPSKISLVPTNFLLKPQAASNLQGFKQPIQLYTKPTVSIATTKPTPGLSPIVSVNASGAGGTGVTPTTTNTVSAAGGTTSGGPMKVFLVNTLAKDGSGPKQQLITPTTGKQIYTTSTGVSLQGTSHVSGLPQISIQPKQLLTSTAGGPPTITRKIIQTSTLPSLRAAVARTAVPPPKFGGFKALLQQLVGLQRENLSITKTRLVAEKERFGNERSVANSLLDALGELNALLTEVNGELMPLGKDSDEDEGDDDGLIKISCDSPASSPARSVSRQEDSLKAEVISDSEES</sequence>
<dbReference type="VEuPathDB" id="VectorBase:AQUA003112"/>
<feature type="domain" description="Myb/SANT-like DNA-binding" evidence="3">
    <location>
        <begin position="817"/>
        <end position="905"/>
    </location>
</feature>
<dbReference type="GO" id="GO:0045893">
    <property type="term" value="P:positive regulation of DNA-templated transcription"/>
    <property type="evidence" value="ECO:0007669"/>
    <property type="project" value="TreeGrafter"/>
</dbReference>
<accession>A0A182WZZ5</accession>
<evidence type="ECO:0000313" key="5">
    <source>
        <dbReference type="Proteomes" id="UP000076407"/>
    </source>
</evidence>
<dbReference type="GO" id="GO:0016604">
    <property type="term" value="C:nuclear body"/>
    <property type="evidence" value="ECO:0007669"/>
    <property type="project" value="TreeGrafter"/>
</dbReference>
<feature type="compositionally biased region" description="Basic and acidic residues" evidence="2">
    <location>
        <begin position="576"/>
        <end position="587"/>
    </location>
</feature>
<feature type="compositionally biased region" description="Low complexity" evidence="2">
    <location>
        <begin position="1411"/>
        <end position="1420"/>
    </location>
</feature>
<feature type="compositionally biased region" description="Basic and acidic residues" evidence="2">
    <location>
        <begin position="982"/>
        <end position="996"/>
    </location>
</feature>
<evidence type="ECO:0000256" key="1">
    <source>
        <dbReference type="SAM" id="Coils"/>
    </source>
</evidence>
<organism evidence="4 5">
    <name type="scientific">Anopheles quadriannulatus</name>
    <name type="common">Mosquito</name>
    <dbReference type="NCBI Taxonomy" id="34691"/>
    <lineage>
        <taxon>Eukaryota</taxon>
        <taxon>Metazoa</taxon>
        <taxon>Ecdysozoa</taxon>
        <taxon>Arthropoda</taxon>
        <taxon>Hexapoda</taxon>
        <taxon>Insecta</taxon>
        <taxon>Pterygota</taxon>
        <taxon>Neoptera</taxon>
        <taxon>Endopterygota</taxon>
        <taxon>Diptera</taxon>
        <taxon>Nematocera</taxon>
        <taxon>Culicoidea</taxon>
        <taxon>Culicidae</taxon>
        <taxon>Anophelinae</taxon>
        <taxon>Anopheles</taxon>
    </lineage>
</organism>
<dbReference type="PANTHER" id="PTHR22666">
    <property type="entry name" value="MYB_SANT-LIKE DNA-BINDING DOMAIN-CONTAINING PROTEIN 1"/>
    <property type="match status" value="1"/>
</dbReference>
<keyword evidence="1" id="KW-0175">Coiled coil</keyword>
<feature type="region of interest" description="Disordered" evidence="2">
    <location>
        <begin position="1388"/>
        <end position="1438"/>
    </location>
</feature>
<feature type="domain" description="Myb/SANT-like DNA-binding" evidence="3">
    <location>
        <begin position="63"/>
        <end position="152"/>
    </location>
</feature>
<feature type="region of interest" description="Disordered" evidence="2">
    <location>
        <begin position="165"/>
        <end position="200"/>
    </location>
</feature>
<dbReference type="EnsemblMetazoa" id="AQUA003112-RA">
    <property type="protein sequence ID" value="AQUA003112-PA"/>
    <property type="gene ID" value="AQUA003112"/>
</dbReference>
<feature type="region of interest" description="Disordered" evidence="2">
    <location>
        <begin position="916"/>
        <end position="959"/>
    </location>
</feature>
<feature type="coiled-coil region" evidence="1">
    <location>
        <begin position="526"/>
        <end position="553"/>
    </location>
</feature>
<feature type="region of interest" description="Disordered" evidence="2">
    <location>
        <begin position="497"/>
        <end position="516"/>
    </location>
</feature>
<feature type="region of interest" description="Disordered" evidence="2">
    <location>
        <begin position="641"/>
        <end position="748"/>
    </location>
</feature>
<feature type="compositionally biased region" description="Low complexity" evidence="2">
    <location>
        <begin position="166"/>
        <end position="179"/>
    </location>
</feature>
<dbReference type="InterPro" id="IPR044822">
    <property type="entry name" value="Myb_DNA-bind_4"/>
</dbReference>
<feature type="compositionally biased region" description="Polar residues" evidence="2">
    <location>
        <begin position="723"/>
        <end position="733"/>
    </location>
</feature>
<name>A0A182WZZ5_ANOQN</name>
<feature type="compositionally biased region" description="Low complexity" evidence="2">
    <location>
        <begin position="1071"/>
        <end position="1092"/>
    </location>
</feature>
<protein>
    <recommendedName>
        <fullName evidence="3">Myb/SANT-like DNA-binding domain-containing protein</fullName>
    </recommendedName>
</protein>
<dbReference type="Pfam" id="PF13837">
    <property type="entry name" value="Myb_DNA-bind_4"/>
    <property type="match status" value="2"/>
</dbReference>
<feature type="compositionally biased region" description="Low complexity" evidence="2">
    <location>
        <begin position="925"/>
        <end position="940"/>
    </location>
</feature>
<evidence type="ECO:0000256" key="2">
    <source>
        <dbReference type="SAM" id="MobiDB-lite"/>
    </source>
</evidence>
<feature type="compositionally biased region" description="Polar residues" evidence="2">
    <location>
        <begin position="18"/>
        <end position="38"/>
    </location>
</feature>